<dbReference type="SUPFAM" id="SSF53955">
    <property type="entry name" value="Lysozyme-like"/>
    <property type="match status" value="1"/>
</dbReference>
<dbReference type="EMBL" id="JAWIIJ010000007">
    <property type="protein sequence ID" value="MDV2079290.1"/>
    <property type="molecule type" value="Genomic_DNA"/>
</dbReference>
<evidence type="ECO:0000313" key="14">
    <source>
        <dbReference type="Proteomes" id="UP001269819"/>
    </source>
</evidence>
<evidence type="ECO:0000256" key="1">
    <source>
        <dbReference type="ARBA" id="ARBA00002954"/>
    </source>
</evidence>
<dbReference type="PANTHER" id="PTHR33308">
    <property type="entry name" value="PEPTIDOGLYCAN HYDROLASE FLGJ"/>
    <property type="match status" value="1"/>
</dbReference>
<dbReference type="PRINTS" id="PR01002">
    <property type="entry name" value="FLGFLGJ"/>
</dbReference>
<dbReference type="PANTHER" id="PTHR33308:SF9">
    <property type="entry name" value="PEPTIDOGLYCAN HYDROLASE FLGJ"/>
    <property type="match status" value="1"/>
</dbReference>
<comment type="caution">
    <text evidence="13">The sequence shown here is derived from an EMBL/GenBank/DDBJ whole genome shotgun (WGS) entry which is preliminary data.</text>
</comment>
<dbReference type="InterPro" id="IPR013377">
    <property type="entry name" value="FlgJ"/>
</dbReference>
<evidence type="ECO:0000256" key="10">
    <source>
        <dbReference type="ARBA" id="ARBA00023316"/>
    </source>
</evidence>
<keyword evidence="7" id="KW-1005">Bacterial flagellum biogenesis</keyword>
<reference evidence="13 14" key="1">
    <citation type="submission" date="2023-10" db="EMBL/GenBank/DDBJ databases">
        <title>Characteristics and mechanism of a salt-tolerant marine origin heterotrophic nitrifying- aerobic denitrifying bacteria Marinobacter xestospongiae HN1.</title>
        <authorList>
            <person name="Qi R."/>
        </authorList>
    </citation>
    <scope>NUCLEOTIDE SEQUENCE [LARGE SCALE GENOMIC DNA]</scope>
    <source>
        <strain evidence="13 14">HN1</strain>
    </source>
</reference>
<dbReference type="SMART" id="SM00047">
    <property type="entry name" value="LYZ2"/>
    <property type="match status" value="1"/>
</dbReference>
<dbReference type="RefSeq" id="WP_316973884.1">
    <property type="nucleotide sequence ID" value="NZ_JAWIIJ010000007.1"/>
</dbReference>
<protein>
    <recommendedName>
        <fullName evidence="5">Peptidoglycan hydrolase FlgJ</fullName>
    </recommendedName>
    <alternativeName>
        <fullName evidence="11">Muramidase FlgJ</fullName>
    </alternativeName>
</protein>
<dbReference type="NCBIfam" id="TIGR02541">
    <property type="entry name" value="flagell_FlgJ"/>
    <property type="match status" value="1"/>
</dbReference>
<organism evidence="13 14">
    <name type="scientific">Marinobacter xestospongiae</name>
    <dbReference type="NCBI Taxonomy" id="994319"/>
    <lineage>
        <taxon>Bacteria</taxon>
        <taxon>Pseudomonadati</taxon>
        <taxon>Pseudomonadota</taxon>
        <taxon>Gammaproteobacteria</taxon>
        <taxon>Pseudomonadales</taxon>
        <taxon>Marinobacteraceae</taxon>
        <taxon>Marinobacter</taxon>
    </lineage>
</organism>
<evidence type="ECO:0000256" key="5">
    <source>
        <dbReference type="ARBA" id="ARBA00013433"/>
    </source>
</evidence>
<name>A0ABU3VYD1_9GAMM</name>
<feature type="domain" description="Mannosyl-glycoprotein endo-beta-N-acetylglucosamidase-like" evidence="12">
    <location>
        <begin position="154"/>
        <end position="316"/>
    </location>
</feature>
<keyword evidence="14" id="KW-1185">Reference proteome</keyword>
<evidence type="ECO:0000256" key="8">
    <source>
        <dbReference type="ARBA" id="ARBA00022801"/>
    </source>
</evidence>
<evidence type="ECO:0000256" key="6">
    <source>
        <dbReference type="ARBA" id="ARBA00022764"/>
    </source>
</evidence>
<dbReference type="Pfam" id="PF01832">
    <property type="entry name" value="Glucosaminidase"/>
    <property type="match status" value="1"/>
</dbReference>
<evidence type="ECO:0000256" key="3">
    <source>
        <dbReference type="ARBA" id="ARBA00006880"/>
    </source>
</evidence>
<dbReference type="InterPro" id="IPR019301">
    <property type="entry name" value="Flagellar_prot_FlgJ_N"/>
</dbReference>
<dbReference type="Gene3D" id="2.10.70.40">
    <property type="entry name" value="peptidoglycan hydrolase"/>
    <property type="match status" value="1"/>
</dbReference>
<comment type="function">
    <text evidence="1">Flagellum-specific muramidase which hydrolyzes the peptidoglycan layer to assemble the rod structure in the periplasmic space.</text>
</comment>
<dbReference type="Proteomes" id="UP001269819">
    <property type="component" value="Unassembled WGS sequence"/>
</dbReference>
<keyword evidence="13" id="KW-0966">Cell projection</keyword>
<dbReference type="Gene3D" id="1.10.530.10">
    <property type="match status" value="1"/>
</dbReference>
<evidence type="ECO:0000256" key="7">
    <source>
        <dbReference type="ARBA" id="ARBA00022795"/>
    </source>
</evidence>
<keyword evidence="6" id="KW-0574">Periplasm</keyword>
<gene>
    <name evidence="13" type="primary">flgJ</name>
    <name evidence="13" type="ORF">RYS15_11350</name>
</gene>
<evidence type="ECO:0000256" key="4">
    <source>
        <dbReference type="ARBA" id="ARBA00007974"/>
    </source>
</evidence>
<dbReference type="InterPro" id="IPR002901">
    <property type="entry name" value="MGlyc_endo_b_GlcNAc-like_dom"/>
</dbReference>
<comment type="subcellular location">
    <subcellularLocation>
        <location evidence="2">Periplasm</location>
    </subcellularLocation>
</comment>
<keyword evidence="9" id="KW-0326">Glycosidase</keyword>
<keyword evidence="13" id="KW-0282">Flagellum</keyword>
<comment type="similarity">
    <text evidence="4">In the C-terminal section; belongs to the glycosyl hydrolase 73 family.</text>
</comment>
<keyword evidence="13" id="KW-0969">Cilium</keyword>
<sequence>MQDPRLQQSRIYTDFGGLNALKAEARSDRKAALEEVAKQFEGLFLTEIMKSMRKANEVFSEGNLLNSQQSKFYQDMFDNQLSLTLSDQGLGLSDTLVRQLSRQIPGMSAEGERRAGHKADIAAYDRSLPSLSRQLPERLAEVKAVAASSAPASDTALPSRFESPQQFVSQLLPLAESAAADSGIDPRLMVAQAALETGWGRHMIEGEQGAPSFNLFGIKADGRWQGDSVNIATSEYRDGVRMSERAQFRAYPDYQASFHDYVDFLKSNPRYREVLASAEDPAQFADQLQAAGYATDPHYANKIRRIMAGETMNQPVGASGQSSPGADG</sequence>
<dbReference type="GO" id="GO:0016787">
    <property type="term" value="F:hydrolase activity"/>
    <property type="evidence" value="ECO:0007669"/>
    <property type="project" value="UniProtKB-KW"/>
</dbReference>
<evidence type="ECO:0000256" key="11">
    <source>
        <dbReference type="ARBA" id="ARBA00030835"/>
    </source>
</evidence>
<comment type="similarity">
    <text evidence="3">In the N-terminal section; belongs to the FlgJ family.</text>
</comment>
<evidence type="ECO:0000256" key="2">
    <source>
        <dbReference type="ARBA" id="ARBA00004418"/>
    </source>
</evidence>
<dbReference type="InterPro" id="IPR023346">
    <property type="entry name" value="Lysozyme-like_dom_sf"/>
</dbReference>
<keyword evidence="10" id="KW-0961">Cell wall biogenesis/degradation</keyword>
<accession>A0ABU3VYD1</accession>
<evidence type="ECO:0000259" key="12">
    <source>
        <dbReference type="SMART" id="SM00047"/>
    </source>
</evidence>
<evidence type="ECO:0000313" key="13">
    <source>
        <dbReference type="EMBL" id="MDV2079290.1"/>
    </source>
</evidence>
<keyword evidence="8 13" id="KW-0378">Hydrolase</keyword>
<proteinExistence type="inferred from homology"/>
<dbReference type="Pfam" id="PF10135">
    <property type="entry name" value="Rod-binding"/>
    <property type="match status" value="1"/>
</dbReference>
<evidence type="ECO:0000256" key="9">
    <source>
        <dbReference type="ARBA" id="ARBA00023295"/>
    </source>
</evidence>
<dbReference type="InterPro" id="IPR051056">
    <property type="entry name" value="Glycosyl_Hydrolase_73"/>
</dbReference>